<organism evidence="1 2">
    <name type="scientific">Mycoplasma ovis str. Michigan</name>
    <dbReference type="NCBI Taxonomy" id="1415773"/>
    <lineage>
        <taxon>Bacteria</taxon>
        <taxon>Bacillati</taxon>
        <taxon>Mycoplasmatota</taxon>
        <taxon>Mollicutes</taxon>
        <taxon>Mycoplasmataceae</taxon>
        <taxon>Mycoplasma</taxon>
    </lineage>
</organism>
<proteinExistence type="predicted"/>
<accession>A0ABM5P041</accession>
<name>A0ABM5P041_9MOLU</name>
<protein>
    <submittedName>
        <fullName evidence="1">ABC transporter</fullName>
    </submittedName>
</protein>
<sequence length="629" mass="71964">MAKYLNLKMILLTGTPCCSPSFIALKGSETEFHYKILANYNGQAELLLSLQIPPDYFPYQFKQRGLYDYLTHINRYLVTEGSSAEKQGLGDKIQGRINQLVGKVTTFGPSLWNEDLYAGGLVNRNVQFWNTKSADYLFLEQFILDDSSDFLFLIQRLPKHSHLAVTNFRAARDPYSLFGEDVYRHFVKNGRNGSNAFATKLLEYYRKYSKISPNSLFRSAKYIEFWSDFCSDLQQKSKENGYSGDLSSLFSIPSSKEQLFAPFGKKEHDRHIAQKFFEAIFTEEELNWLNDNGNRNGGGEQKFEFNYLKQNGQVQGNGSEHVCPSALHSQFEQVHHPALEHQTMKGSSPVSEGTQKELFVYLAQMAIALDKMFKTSNFSSVFNGDSRQEFIKKAWSNAIEIAKNYRERLKNVRSYLQKIKVVDEGFDPEQKKYSKNNSKTLAIISYPPSQLGAGDATIQTISKYPFLYTELGLKEVIPKNLTENGEKHEMDEDLLGVDDNGWWWKLGDFNFSSKGLDSFSKTADSIILLATEDDWNILNAWDSPKLRSLKSLLNHQEDKYITTSNYHLWNEGLRSPIALNLLLDVLVKSLTKQFGTNGSHQEEYKKALSWGNYWETTFVNGTTSNLKKS</sequence>
<dbReference type="Proteomes" id="UP000018745">
    <property type="component" value="Chromosome"/>
</dbReference>
<evidence type="ECO:0000313" key="2">
    <source>
        <dbReference type="Proteomes" id="UP000018745"/>
    </source>
</evidence>
<gene>
    <name evidence="1" type="ORF">OVS_00265</name>
</gene>
<dbReference type="RefSeq" id="WP_024070861.1">
    <property type="nucleotide sequence ID" value="NC_023062.1"/>
</dbReference>
<dbReference type="EMBL" id="CP006935">
    <property type="protein sequence ID" value="AHC39798.1"/>
    <property type="molecule type" value="Genomic_DNA"/>
</dbReference>
<keyword evidence="2" id="KW-1185">Reference proteome</keyword>
<reference evidence="1 2" key="1">
    <citation type="journal article" date="2014" name="Genome Announc.">
        <title>Complete Genome Sequence of Mycoplasma ovis Strain Michigan, a Hemoplasma of Sheep with Two Distinct 16S rRNA Genes.</title>
        <authorList>
            <person name="Deshuillers P.L."/>
            <person name="Santos A.P."/>
            <person name="do Nascimento N.C."/>
            <person name="Hampel J.A."/>
            <person name="Bergin I.L."/>
            <person name="Dyson M.C."/>
            <person name="Messick J.B."/>
        </authorList>
    </citation>
    <scope>NUCLEOTIDE SEQUENCE [LARGE SCALE GENOMIC DNA]</scope>
    <source>
        <strain evidence="1 2">Michigan</strain>
    </source>
</reference>
<evidence type="ECO:0000313" key="1">
    <source>
        <dbReference type="EMBL" id="AHC39798.1"/>
    </source>
</evidence>